<evidence type="ECO:0000256" key="8">
    <source>
        <dbReference type="SAM" id="MobiDB-lite"/>
    </source>
</evidence>
<dbReference type="PANTHER" id="PTHR37984:SF5">
    <property type="entry name" value="PROTEIN NYNRIN-LIKE"/>
    <property type="match status" value="1"/>
</dbReference>
<dbReference type="Pfam" id="PF00665">
    <property type="entry name" value="rve"/>
    <property type="match status" value="1"/>
</dbReference>
<dbReference type="InterPro" id="IPR050951">
    <property type="entry name" value="Retrovirus_Pol_polyprotein"/>
</dbReference>
<evidence type="ECO:0000256" key="7">
    <source>
        <dbReference type="ARBA" id="ARBA00022918"/>
    </source>
</evidence>
<dbReference type="SUPFAM" id="SSF56672">
    <property type="entry name" value="DNA/RNA polymerases"/>
    <property type="match status" value="1"/>
</dbReference>
<keyword evidence="11" id="KW-1185">Reference proteome</keyword>
<dbReference type="InterPro" id="IPR041588">
    <property type="entry name" value="Integrase_H2C2"/>
</dbReference>
<dbReference type="AlphaFoldDB" id="A0A0J7K787"/>
<dbReference type="GO" id="GO:0003676">
    <property type="term" value="F:nucleic acid binding"/>
    <property type="evidence" value="ECO:0007669"/>
    <property type="project" value="InterPro"/>
</dbReference>
<gene>
    <name evidence="10" type="ORF">RF55_15091</name>
</gene>
<keyword evidence="7" id="KW-0695">RNA-directed DNA polymerase</keyword>
<dbReference type="Pfam" id="PF17917">
    <property type="entry name" value="RT_RNaseH"/>
    <property type="match status" value="1"/>
</dbReference>
<protein>
    <recommendedName>
        <fullName evidence="1">RNA-directed DNA polymerase</fullName>
        <ecNumber evidence="1">2.7.7.49</ecNumber>
    </recommendedName>
</protein>
<feature type="region of interest" description="Disordered" evidence="8">
    <location>
        <begin position="352"/>
        <end position="371"/>
    </location>
</feature>
<evidence type="ECO:0000313" key="10">
    <source>
        <dbReference type="EMBL" id="KMQ86046.1"/>
    </source>
</evidence>
<dbReference type="OrthoDB" id="7700898at2759"/>
<dbReference type="PaxDb" id="67767-A0A0J7K787"/>
<dbReference type="STRING" id="67767.A0A0J7K787"/>
<keyword evidence="4" id="KW-0540">Nuclease</keyword>
<dbReference type="Proteomes" id="UP000036403">
    <property type="component" value="Unassembled WGS sequence"/>
</dbReference>
<evidence type="ECO:0000256" key="2">
    <source>
        <dbReference type="ARBA" id="ARBA00022679"/>
    </source>
</evidence>
<dbReference type="PROSITE" id="PS50994">
    <property type="entry name" value="INTEGRASE"/>
    <property type="match status" value="1"/>
</dbReference>
<keyword evidence="6" id="KW-0378">Hydrolase</keyword>
<dbReference type="InterPro" id="IPR041373">
    <property type="entry name" value="RT_RNaseH"/>
</dbReference>
<dbReference type="EMBL" id="LBMM01012705">
    <property type="protein sequence ID" value="KMQ86046.1"/>
    <property type="molecule type" value="Genomic_DNA"/>
</dbReference>
<dbReference type="InterPro" id="IPR043502">
    <property type="entry name" value="DNA/RNA_pol_sf"/>
</dbReference>
<dbReference type="InterPro" id="IPR001584">
    <property type="entry name" value="Integrase_cat-core"/>
</dbReference>
<evidence type="ECO:0000256" key="3">
    <source>
        <dbReference type="ARBA" id="ARBA00022695"/>
    </source>
</evidence>
<sequence length="424" mass="49011">MKGYLEGYAFTVITDHQSLKWLQKLKSPTGRLARWLFEIQQCDLDIKYRRGTLNRVADALSRQPEICAAKATHCRWYRRLYEAVAREPGSHPDFRLEDGKLQRHILHSLNFKETPTDEQWKICIPKEQRHGLMQQHHDKPTAGHLGIAKTIARVAERYYWPGMFREIAAYVRNCTNCQAHKANQRPPAGALHATAVTRPWEQTTIDLVGPLSRSRQGHSWLLVAQDRFSKWVELKPLRQATAKAVTKAITEKVILRHGRPDSVLSDNGTQFTSNEFKSRLKNFGIRHVHAPAYAPHCNPVERTNRTIKTMISQYVEQDHRSWDETIPAFQYAYNTATHDATGYTPAFLNHGRELATPSPTSPPTGPAGEPDVIRSRLEAYELVRINLARAFQRQERYYNLRRRNWRPEVGTWVWKKDQPLSSRA</sequence>
<dbReference type="GO" id="GO:0042575">
    <property type="term" value="C:DNA polymerase complex"/>
    <property type="evidence" value="ECO:0007669"/>
    <property type="project" value="UniProtKB-ARBA"/>
</dbReference>
<dbReference type="GO" id="GO:0016787">
    <property type="term" value="F:hydrolase activity"/>
    <property type="evidence" value="ECO:0007669"/>
    <property type="project" value="UniProtKB-KW"/>
</dbReference>
<keyword evidence="3" id="KW-0548">Nucleotidyltransferase</keyword>
<dbReference type="FunFam" id="3.30.420.10:FF:000032">
    <property type="entry name" value="Retrovirus-related Pol polyprotein from transposon 297-like Protein"/>
    <property type="match status" value="1"/>
</dbReference>
<dbReference type="FunFam" id="1.10.340.70:FF:000001">
    <property type="entry name" value="Retrovirus-related Pol polyprotein from transposon gypsy-like Protein"/>
    <property type="match status" value="1"/>
</dbReference>
<evidence type="ECO:0000256" key="4">
    <source>
        <dbReference type="ARBA" id="ARBA00022722"/>
    </source>
</evidence>
<dbReference type="Gene3D" id="1.10.340.70">
    <property type="match status" value="1"/>
</dbReference>
<evidence type="ECO:0000256" key="6">
    <source>
        <dbReference type="ARBA" id="ARBA00022801"/>
    </source>
</evidence>
<dbReference type="InterPro" id="IPR012337">
    <property type="entry name" value="RNaseH-like_sf"/>
</dbReference>
<dbReference type="Gene3D" id="3.30.420.10">
    <property type="entry name" value="Ribonuclease H-like superfamily/Ribonuclease H"/>
    <property type="match status" value="1"/>
</dbReference>
<dbReference type="GO" id="GO:0015074">
    <property type="term" value="P:DNA integration"/>
    <property type="evidence" value="ECO:0007669"/>
    <property type="project" value="InterPro"/>
</dbReference>
<dbReference type="SUPFAM" id="SSF53098">
    <property type="entry name" value="Ribonuclease H-like"/>
    <property type="match status" value="1"/>
</dbReference>
<feature type="domain" description="Integrase catalytic" evidence="9">
    <location>
        <begin position="195"/>
        <end position="353"/>
    </location>
</feature>
<keyword evidence="2" id="KW-0808">Transferase</keyword>
<accession>A0A0J7K787</accession>
<dbReference type="Pfam" id="PF17921">
    <property type="entry name" value="Integrase_H2C2"/>
    <property type="match status" value="1"/>
</dbReference>
<dbReference type="GO" id="GO:0003964">
    <property type="term" value="F:RNA-directed DNA polymerase activity"/>
    <property type="evidence" value="ECO:0007669"/>
    <property type="project" value="UniProtKB-KW"/>
</dbReference>
<dbReference type="PANTHER" id="PTHR37984">
    <property type="entry name" value="PROTEIN CBG26694"/>
    <property type="match status" value="1"/>
</dbReference>
<organism evidence="10 11">
    <name type="scientific">Lasius niger</name>
    <name type="common">Black garden ant</name>
    <dbReference type="NCBI Taxonomy" id="67767"/>
    <lineage>
        <taxon>Eukaryota</taxon>
        <taxon>Metazoa</taxon>
        <taxon>Ecdysozoa</taxon>
        <taxon>Arthropoda</taxon>
        <taxon>Hexapoda</taxon>
        <taxon>Insecta</taxon>
        <taxon>Pterygota</taxon>
        <taxon>Neoptera</taxon>
        <taxon>Endopterygota</taxon>
        <taxon>Hymenoptera</taxon>
        <taxon>Apocrita</taxon>
        <taxon>Aculeata</taxon>
        <taxon>Formicoidea</taxon>
        <taxon>Formicidae</taxon>
        <taxon>Formicinae</taxon>
        <taxon>Lasius</taxon>
        <taxon>Lasius</taxon>
    </lineage>
</organism>
<evidence type="ECO:0000313" key="11">
    <source>
        <dbReference type="Proteomes" id="UP000036403"/>
    </source>
</evidence>
<evidence type="ECO:0000256" key="1">
    <source>
        <dbReference type="ARBA" id="ARBA00012493"/>
    </source>
</evidence>
<comment type="caution">
    <text evidence="10">The sequence shown here is derived from an EMBL/GenBank/DDBJ whole genome shotgun (WGS) entry which is preliminary data.</text>
</comment>
<keyword evidence="5" id="KW-0255">Endonuclease</keyword>
<dbReference type="EC" id="2.7.7.49" evidence="1"/>
<name>A0A0J7K787_LASNI</name>
<proteinExistence type="predicted"/>
<reference evidence="10 11" key="1">
    <citation type="submission" date="2015-04" db="EMBL/GenBank/DDBJ databases">
        <title>Lasius niger genome sequencing.</title>
        <authorList>
            <person name="Konorov E.A."/>
            <person name="Nikitin M.A."/>
            <person name="Kirill M.V."/>
            <person name="Chang P."/>
        </authorList>
    </citation>
    <scope>NUCLEOTIDE SEQUENCE [LARGE SCALE GENOMIC DNA]</scope>
    <source>
        <tissue evidence="10">Whole</tissue>
    </source>
</reference>
<evidence type="ECO:0000256" key="5">
    <source>
        <dbReference type="ARBA" id="ARBA00022759"/>
    </source>
</evidence>
<evidence type="ECO:0000259" key="9">
    <source>
        <dbReference type="PROSITE" id="PS50994"/>
    </source>
</evidence>
<dbReference type="GO" id="GO:0004519">
    <property type="term" value="F:endonuclease activity"/>
    <property type="evidence" value="ECO:0007669"/>
    <property type="project" value="UniProtKB-KW"/>
</dbReference>
<dbReference type="InterPro" id="IPR036397">
    <property type="entry name" value="RNaseH_sf"/>
</dbReference>